<dbReference type="EMBL" id="QGKY02000094">
    <property type="protein sequence ID" value="KAF2602683.1"/>
    <property type="molecule type" value="Genomic_DNA"/>
</dbReference>
<accession>A0A8S9LAY4</accession>
<feature type="compositionally biased region" description="Polar residues" evidence="1">
    <location>
        <begin position="66"/>
        <end position="75"/>
    </location>
</feature>
<organism evidence="3">
    <name type="scientific">Brassica cretica</name>
    <name type="common">Mustard</name>
    <dbReference type="NCBI Taxonomy" id="69181"/>
    <lineage>
        <taxon>Eukaryota</taxon>
        <taxon>Viridiplantae</taxon>
        <taxon>Streptophyta</taxon>
        <taxon>Embryophyta</taxon>
        <taxon>Tracheophyta</taxon>
        <taxon>Spermatophyta</taxon>
        <taxon>Magnoliopsida</taxon>
        <taxon>eudicotyledons</taxon>
        <taxon>Gunneridae</taxon>
        <taxon>Pentapetalae</taxon>
        <taxon>rosids</taxon>
        <taxon>malvids</taxon>
        <taxon>Brassicales</taxon>
        <taxon>Brassicaceae</taxon>
        <taxon>Brassiceae</taxon>
        <taxon>Brassica</taxon>
    </lineage>
</organism>
<feature type="region of interest" description="Disordered" evidence="1">
    <location>
        <begin position="1"/>
        <end position="36"/>
    </location>
</feature>
<gene>
    <name evidence="3" type="ORF">F2Q70_00026026</name>
</gene>
<evidence type="ECO:0000256" key="2">
    <source>
        <dbReference type="SAM" id="Phobius"/>
    </source>
</evidence>
<feature type="transmembrane region" description="Helical" evidence="2">
    <location>
        <begin position="153"/>
        <end position="172"/>
    </location>
</feature>
<comment type="caution">
    <text evidence="3">The sequence shown here is derived from an EMBL/GenBank/DDBJ whole genome shotgun (WGS) entry which is preliminary data.</text>
</comment>
<feature type="transmembrane region" description="Helical" evidence="2">
    <location>
        <begin position="184"/>
        <end position="208"/>
    </location>
</feature>
<evidence type="ECO:0000313" key="3">
    <source>
        <dbReference type="EMBL" id="KAF2602683.1"/>
    </source>
</evidence>
<dbReference type="AlphaFoldDB" id="A0A8S9LAY4"/>
<evidence type="ECO:0000256" key="1">
    <source>
        <dbReference type="SAM" id="MobiDB-lite"/>
    </source>
</evidence>
<proteinExistence type="predicted"/>
<feature type="region of interest" description="Disordered" evidence="1">
    <location>
        <begin position="63"/>
        <end position="82"/>
    </location>
</feature>
<feature type="transmembrane region" description="Helical" evidence="2">
    <location>
        <begin position="215"/>
        <end position="237"/>
    </location>
</feature>
<sequence>MIKISNQSPRRDESIKGVHRRSRSVLAQPTDDLSPILAQTNSASARIPDSSRSRQQASRLRQLQLTDSSRPQPQSVRDPIAVSSRPVRVPVCGSSIWWSIQQTSKIKGVHRRSRSVLAQPKDDLSPILAQTNSASARIPDSSRSRHTGVSGSVMAAWLYVVSRTSLLFFRSFRLSDEGSLEEGALVSGVGLFSFWSFVLGVLVLAWYLERMVHVCLVLCCCVGHYIAYSLLCLVSSWRKSADSSMIVQHFPFQGLSTDSNVGV</sequence>
<keyword evidence="2" id="KW-1133">Transmembrane helix</keyword>
<protein>
    <submittedName>
        <fullName evidence="3">Uncharacterized protein</fullName>
    </submittedName>
</protein>
<keyword evidence="2" id="KW-0812">Transmembrane</keyword>
<reference evidence="3" key="1">
    <citation type="submission" date="2019-12" db="EMBL/GenBank/DDBJ databases">
        <title>Genome sequencing and annotation of Brassica cretica.</title>
        <authorList>
            <person name="Studholme D.J."/>
            <person name="Sarris P.F."/>
        </authorList>
    </citation>
    <scope>NUCLEOTIDE SEQUENCE</scope>
    <source>
        <strain evidence="3">PFS-102/07</strain>
        <tissue evidence="3">Leaf</tissue>
    </source>
</reference>
<keyword evidence="2" id="KW-0472">Membrane</keyword>
<name>A0A8S9LAY4_BRACR</name>